<reference evidence="2" key="1">
    <citation type="journal article" date="2020" name="Fungal Divers.">
        <title>Resolving the Mortierellaceae phylogeny through synthesis of multi-gene phylogenetics and phylogenomics.</title>
        <authorList>
            <person name="Vandepol N."/>
            <person name="Liber J."/>
            <person name="Desiro A."/>
            <person name="Na H."/>
            <person name="Kennedy M."/>
            <person name="Barry K."/>
            <person name="Grigoriev I.V."/>
            <person name="Miller A.N."/>
            <person name="O'Donnell K."/>
            <person name="Stajich J.E."/>
            <person name="Bonito G."/>
        </authorList>
    </citation>
    <scope>NUCLEOTIDE SEQUENCE</scope>
    <source>
        <strain evidence="2">KOD948</strain>
    </source>
</reference>
<feature type="region of interest" description="Disordered" evidence="1">
    <location>
        <begin position="90"/>
        <end position="150"/>
    </location>
</feature>
<organism evidence="2 3">
    <name type="scientific">Mortierella polycephala</name>
    <dbReference type="NCBI Taxonomy" id="41804"/>
    <lineage>
        <taxon>Eukaryota</taxon>
        <taxon>Fungi</taxon>
        <taxon>Fungi incertae sedis</taxon>
        <taxon>Mucoromycota</taxon>
        <taxon>Mortierellomycotina</taxon>
        <taxon>Mortierellomycetes</taxon>
        <taxon>Mortierellales</taxon>
        <taxon>Mortierellaceae</taxon>
        <taxon>Mortierella</taxon>
    </lineage>
</organism>
<proteinExistence type="predicted"/>
<sequence length="350" mass="39085">MKPFEQFANENKHKYGGFDKLFSRYSSHVGRQKVAGDPIALTYTLDKQRLRQQYDKLLIADTIGQTTESASKIVGKGIARYTRKTLDAYQSEQENLESKSNSNSDVVPESEEEVDSNPDIDPESEEEEIREETPTASPAKRRRVSAQAHETQEPWLSLTVALIDSMNGTNTAELPPVPADMSADHLRLFRHARTCLKQYQKNGGREAVLIKDAMGDQMLNCTKVVRKELQAEFGDISDSGRRCDLFFRSGENELANLEIKPPSRCGSILAQQNRKNVRINRCIQLALHEVGLDTAVIAGDIVGFFGVFYVIQRHGDIFVCGPVTAEVVYIPTNAAELEDFLDGESSLTLL</sequence>
<feature type="compositionally biased region" description="Acidic residues" evidence="1">
    <location>
        <begin position="108"/>
        <end position="130"/>
    </location>
</feature>
<dbReference type="Proteomes" id="UP000726737">
    <property type="component" value="Unassembled WGS sequence"/>
</dbReference>
<name>A0A9P6PLN0_9FUNG</name>
<protein>
    <submittedName>
        <fullName evidence="2">Uncharacterized protein</fullName>
    </submittedName>
</protein>
<dbReference type="AlphaFoldDB" id="A0A9P6PLN0"/>
<gene>
    <name evidence="2" type="ORF">BG011_000964</name>
</gene>
<evidence type="ECO:0000313" key="2">
    <source>
        <dbReference type="EMBL" id="KAG0247756.1"/>
    </source>
</evidence>
<dbReference type="EMBL" id="JAAAJA010001228">
    <property type="protein sequence ID" value="KAG0247756.1"/>
    <property type="molecule type" value="Genomic_DNA"/>
</dbReference>
<keyword evidence="3" id="KW-1185">Reference proteome</keyword>
<accession>A0A9P6PLN0</accession>
<evidence type="ECO:0000256" key="1">
    <source>
        <dbReference type="SAM" id="MobiDB-lite"/>
    </source>
</evidence>
<dbReference type="OrthoDB" id="2375366at2759"/>
<comment type="caution">
    <text evidence="2">The sequence shown here is derived from an EMBL/GenBank/DDBJ whole genome shotgun (WGS) entry which is preliminary data.</text>
</comment>
<evidence type="ECO:0000313" key="3">
    <source>
        <dbReference type="Proteomes" id="UP000726737"/>
    </source>
</evidence>